<organism evidence="3 4">
    <name type="scientific">Rotaria sordida</name>
    <dbReference type="NCBI Taxonomy" id="392033"/>
    <lineage>
        <taxon>Eukaryota</taxon>
        <taxon>Metazoa</taxon>
        <taxon>Spiralia</taxon>
        <taxon>Gnathifera</taxon>
        <taxon>Rotifera</taxon>
        <taxon>Eurotatoria</taxon>
        <taxon>Bdelloidea</taxon>
        <taxon>Philodinida</taxon>
        <taxon>Philodinidae</taxon>
        <taxon>Rotaria</taxon>
    </lineage>
</organism>
<evidence type="ECO:0000256" key="2">
    <source>
        <dbReference type="ARBA" id="ARBA00022892"/>
    </source>
</evidence>
<accession>A0A819GSD7</accession>
<reference evidence="3" key="1">
    <citation type="submission" date="2021-02" db="EMBL/GenBank/DDBJ databases">
        <authorList>
            <person name="Nowell W R."/>
        </authorList>
    </citation>
    <scope>NUCLEOTIDE SEQUENCE</scope>
</reference>
<protein>
    <submittedName>
        <fullName evidence="3">Uncharacterized protein</fullName>
    </submittedName>
</protein>
<dbReference type="GO" id="GO:0016192">
    <property type="term" value="P:vesicle-mediated transport"/>
    <property type="evidence" value="ECO:0007669"/>
    <property type="project" value="UniProtKB-KW"/>
</dbReference>
<dbReference type="AlphaFoldDB" id="A0A819GSD7"/>
<proteinExistence type="predicted"/>
<dbReference type="Gene3D" id="3.30.450.70">
    <property type="match status" value="1"/>
</dbReference>
<evidence type="ECO:0000256" key="1">
    <source>
        <dbReference type="ARBA" id="ARBA00022448"/>
    </source>
</evidence>
<name>A0A819GSD7_9BILA</name>
<evidence type="ECO:0000313" key="3">
    <source>
        <dbReference type="EMBL" id="CAF3887235.1"/>
    </source>
</evidence>
<evidence type="ECO:0000313" key="4">
    <source>
        <dbReference type="Proteomes" id="UP000663874"/>
    </source>
</evidence>
<keyword evidence="2" id="KW-0931">ER-Golgi transport</keyword>
<feature type="non-terminal residue" evidence="3">
    <location>
        <position position="33"/>
    </location>
</feature>
<comment type="caution">
    <text evidence="3">The sequence shown here is derived from an EMBL/GenBank/DDBJ whole genome shotgun (WGS) entry which is preliminary data.</text>
</comment>
<dbReference type="Pfam" id="PF04099">
    <property type="entry name" value="Sybindin"/>
    <property type="match status" value="1"/>
</dbReference>
<gene>
    <name evidence="3" type="ORF">FNK824_LOCUS19862</name>
</gene>
<sequence length="33" mass="4299">MVVYNLYIFNRNGQCLFYREWLRRRQIKMTQEE</sequence>
<dbReference type="InterPro" id="IPR007233">
    <property type="entry name" value="TRAPPC"/>
</dbReference>
<dbReference type="EMBL" id="CAJOBE010003549">
    <property type="protein sequence ID" value="CAF3887235.1"/>
    <property type="molecule type" value="Genomic_DNA"/>
</dbReference>
<keyword evidence="1" id="KW-0813">Transport</keyword>
<dbReference type="Proteomes" id="UP000663874">
    <property type="component" value="Unassembled WGS sequence"/>
</dbReference>
<dbReference type="GO" id="GO:0030008">
    <property type="term" value="C:TRAPP complex"/>
    <property type="evidence" value="ECO:0007669"/>
    <property type="project" value="InterPro"/>
</dbReference>